<keyword evidence="3" id="KW-0479">Metal-binding</keyword>
<dbReference type="EC" id="2.3.2.27" evidence="2"/>
<dbReference type="InterPro" id="IPR001841">
    <property type="entry name" value="Znf_RING"/>
</dbReference>
<dbReference type="PROSITE" id="PS50089">
    <property type="entry name" value="ZF_RING_2"/>
    <property type="match status" value="1"/>
</dbReference>
<keyword evidence="4" id="KW-0863">Zinc-finger</keyword>
<accession>R7WCC9</accession>
<evidence type="ECO:0000256" key="4">
    <source>
        <dbReference type="ARBA" id="ARBA00022771"/>
    </source>
</evidence>
<reference evidence="9" key="1">
    <citation type="submission" date="2015-06" db="UniProtKB">
        <authorList>
            <consortium name="EnsemblPlants"/>
        </authorList>
    </citation>
    <scope>IDENTIFICATION</scope>
</reference>
<dbReference type="GO" id="GO:0061630">
    <property type="term" value="F:ubiquitin protein ligase activity"/>
    <property type="evidence" value="ECO:0007669"/>
    <property type="project" value="UniProtKB-EC"/>
</dbReference>
<protein>
    <recommendedName>
        <fullName evidence="2">RING-type E3 ubiquitin transferase</fullName>
        <ecNumber evidence="2">2.3.2.27</ecNumber>
    </recommendedName>
</protein>
<dbReference type="SUPFAM" id="SSF57850">
    <property type="entry name" value="RING/U-box"/>
    <property type="match status" value="1"/>
</dbReference>
<evidence type="ECO:0000256" key="3">
    <source>
        <dbReference type="ARBA" id="ARBA00022723"/>
    </source>
</evidence>
<organism evidence="9">
    <name type="scientific">Aegilops tauschii</name>
    <name type="common">Tausch's goatgrass</name>
    <name type="synonym">Aegilops squarrosa</name>
    <dbReference type="NCBI Taxonomy" id="37682"/>
    <lineage>
        <taxon>Eukaryota</taxon>
        <taxon>Viridiplantae</taxon>
        <taxon>Streptophyta</taxon>
        <taxon>Embryophyta</taxon>
        <taxon>Tracheophyta</taxon>
        <taxon>Spermatophyta</taxon>
        <taxon>Magnoliopsida</taxon>
        <taxon>Liliopsida</taxon>
        <taxon>Poales</taxon>
        <taxon>Poaceae</taxon>
        <taxon>BOP clade</taxon>
        <taxon>Pooideae</taxon>
        <taxon>Triticodae</taxon>
        <taxon>Triticeae</taxon>
        <taxon>Triticinae</taxon>
        <taxon>Aegilops</taxon>
    </lineage>
</organism>
<dbReference type="AlphaFoldDB" id="R7WCC9"/>
<evidence type="ECO:0000256" key="5">
    <source>
        <dbReference type="ARBA" id="ARBA00022833"/>
    </source>
</evidence>
<name>R7WCC9_AEGTA</name>
<dbReference type="PANTHER" id="PTHR14155">
    <property type="entry name" value="RING FINGER DOMAIN-CONTAINING"/>
    <property type="match status" value="1"/>
</dbReference>
<keyword evidence="5" id="KW-0862">Zinc</keyword>
<dbReference type="Pfam" id="PF13639">
    <property type="entry name" value="zf-RING_2"/>
    <property type="match status" value="1"/>
</dbReference>
<dbReference type="InterPro" id="IPR053238">
    <property type="entry name" value="RING-H2_zinc_finger"/>
</dbReference>
<evidence type="ECO:0000313" key="9">
    <source>
        <dbReference type="EnsemblPlants" id="EMT20302"/>
    </source>
</evidence>
<dbReference type="PANTHER" id="PTHR14155:SF627">
    <property type="entry name" value="OS06G0192800 PROTEIN"/>
    <property type="match status" value="1"/>
</dbReference>
<dbReference type="EnsemblPlants" id="EMT20302">
    <property type="protein sequence ID" value="EMT20302"/>
    <property type="gene ID" value="F775_15189"/>
</dbReference>
<feature type="domain" description="RING-type" evidence="8">
    <location>
        <begin position="352"/>
        <end position="395"/>
    </location>
</feature>
<comment type="catalytic activity">
    <reaction evidence="1">
        <text>S-ubiquitinyl-[E2 ubiquitin-conjugating enzyme]-L-cysteine + [acceptor protein]-L-lysine = [E2 ubiquitin-conjugating enzyme]-L-cysteine + N(6)-ubiquitinyl-[acceptor protein]-L-lysine.</text>
        <dbReference type="EC" id="2.3.2.27"/>
    </reaction>
</comment>
<comment type="similarity">
    <text evidence="6">Belongs to the RING-type zinc finger family. ATL subfamily.</text>
</comment>
<evidence type="ECO:0000256" key="6">
    <source>
        <dbReference type="ARBA" id="ARBA00024209"/>
    </source>
</evidence>
<dbReference type="Gene3D" id="3.30.40.10">
    <property type="entry name" value="Zinc/RING finger domain, C3HC4 (zinc finger)"/>
    <property type="match status" value="1"/>
</dbReference>
<feature type="compositionally biased region" description="Basic and acidic residues" evidence="7">
    <location>
        <begin position="315"/>
        <end position="326"/>
    </location>
</feature>
<feature type="region of interest" description="Disordered" evidence="7">
    <location>
        <begin position="315"/>
        <end position="342"/>
    </location>
</feature>
<evidence type="ECO:0000256" key="7">
    <source>
        <dbReference type="SAM" id="MobiDB-lite"/>
    </source>
</evidence>
<proteinExistence type="inferred from homology"/>
<evidence type="ECO:0000256" key="2">
    <source>
        <dbReference type="ARBA" id="ARBA00012483"/>
    </source>
</evidence>
<sequence length="403" mass="44585">MARRPQRWTRNLSSGESTRFPLSASQQAVVAIAELVYWATVDDGADESVSVRVAVHANTGEETETFVLSPESPVLGLRSPVMNQEFSLEVRSAAHAVVRLYGFLLTVPPEPGTADDELDMSCPGDDELVEMEYSPEGRRFLGGPAPWFAAAGCTAGCMRVAVVEDDQEEAAADSKEILVLYRYAPFSVSSDGVVARGSTRAHLLRFMATGDHTARSLAWAGSSLVRLIYPGDFSEQLQELWSSLASQVSVLPRAARVEVFVDVGVLRRSVFVDDSILRRSYYTPERMEWMRSVLEETVEEPWPVRFTGMELHLPEPMRRDHDKDEAALDDDDTDAGERPAKRRRVVAAGDDCPVCLQLLEGDDLVAWPGCGKPHVFHGACLERVLVESKTCPICRRALYVEPK</sequence>
<dbReference type="InterPro" id="IPR013083">
    <property type="entry name" value="Znf_RING/FYVE/PHD"/>
</dbReference>
<dbReference type="CDD" id="cd16448">
    <property type="entry name" value="RING-H2"/>
    <property type="match status" value="1"/>
</dbReference>
<evidence type="ECO:0000259" key="8">
    <source>
        <dbReference type="PROSITE" id="PS50089"/>
    </source>
</evidence>
<evidence type="ECO:0000256" key="1">
    <source>
        <dbReference type="ARBA" id="ARBA00000900"/>
    </source>
</evidence>
<dbReference type="GO" id="GO:0008270">
    <property type="term" value="F:zinc ion binding"/>
    <property type="evidence" value="ECO:0007669"/>
    <property type="project" value="UniProtKB-KW"/>
</dbReference>